<proteinExistence type="predicted"/>
<gene>
    <name evidence="1" type="ORF">KC717_00965</name>
</gene>
<evidence type="ECO:0000313" key="2">
    <source>
        <dbReference type="Proteomes" id="UP000754563"/>
    </source>
</evidence>
<accession>A0A955L7Y2</accession>
<dbReference type="Proteomes" id="UP000754563">
    <property type="component" value="Unassembled WGS sequence"/>
</dbReference>
<comment type="caution">
    <text evidence="1">The sequence shown here is derived from an EMBL/GenBank/DDBJ whole genome shotgun (WGS) entry which is preliminary data.</text>
</comment>
<name>A0A955L7Y2_9BACT</name>
<organism evidence="1 2">
    <name type="scientific">Candidatus Dojkabacteria bacterium</name>
    <dbReference type="NCBI Taxonomy" id="2099670"/>
    <lineage>
        <taxon>Bacteria</taxon>
        <taxon>Candidatus Dojkabacteria</taxon>
    </lineage>
</organism>
<dbReference type="EMBL" id="JAGQLH010000007">
    <property type="protein sequence ID" value="MCA9385199.1"/>
    <property type="molecule type" value="Genomic_DNA"/>
</dbReference>
<reference evidence="1" key="1">
    <citation type="submission" date="2020-04" db="EMBL/GenBank/DDBJ databases">
        <authorList>
            <person name="Zhang T."/>
        </authorList>
    </citation>
    <scope>NUCLEOTIDE SEQUENCE</scope>
    <source>
        <strain evidence="1">HKST-UBA11</strain>
    </source>
</reference>
<reference evidence="1" key="2">
    <citation type="journal article" date="2021" name="Microbiome">
        <title>Successional dynamics and alternative stable states in a saline activated sludge microbial community over 9 years.</title>
        <authorList>
            <person name="Wang Y."/>
            <person name="Ye J."/>
            <person name="Ju F."/>
            <person name="Liu L."/>
            <person name="Boyd J.A."/>
            <person name="Deng Y."/>
            <person name="Parks D.H."/>
            <person name="Jiang X."/>
            <person name="Yin X."/>
            <person name="Woodcroft B.J."/>
            <person name="Tyson G.W."/>
            <person name="Hugenholtz P."/>
            <person name="Polz M.F."/>
            <person name="Zhang T."/>
        </authorList>
    </citation>
    <scope>NUCLEOTIDE SEQUENCE</scope>
    <source>
        <strain evidence="1">HKST-UBA11</strain>
    </source>
</reference>
<sequence length="115" mass="14003">MDKHKKAKRPKTAKDILMSHDWLEQRHKSAKYVTTEHQDFGLRLAHRLNDPEHKSLYIKLAKEEDRGLLEQAISFADDYHKVKNKARVFMWKLKELRRERKQSREDEERKQTTMF</sequence>
<protein>
    <submittedName>
        <fullName evidence="1">Uncharacterized protein</fullName>
    </submittedName>
</protein>
<dbReference type="AlphaFoldDB" id="A0A955L7Y2"/>
<evidence type="ECO:0000313" key="1">
    <source>
        <dbReference type="EMBL" id="MCA9385199.1"/>
    </source>
</evidence>